<dbReference type="EMBL" id="CP086322">
    <property type="protein sequence ID" value="UQA93729.1"/>
    <property type="molecule type" value="Genomic_DNA"/>
</dbReference>
<keyword evidence="2" id="KW-1185">Reference proteome</keyword>
<protein>
    <recommendedName>
        <fullName evidence="3">WXG100 family type VII secretion target</fullName>
    </recommendedName>
</protein>
<gene>
    <name evidence="1" type="ORF">K9S39_19325</name>
</gene>
<sequence>MGIAPQDRLETLCRNDMDAIERDVAAIKAAMKKVDEMMPHTWTGKNAEHWRMAYEARMRQLRNLFEAFPAEEKKLVEKARKEQEKLDQKMHGGNV</sequence>
<accession>A0ABY4M7H5</accession>
<evidence type="ECO:0000313" key="1">
    <source>
        <dbReference type="EMBL" id="UQA93729.1"/>
    </source>
</evidence>
<dbReference type="Proteomes" id="UP000830115">
    <property type="component" value="Chromosome"/>
</dbReference>
<organism evidence="1 2">
    <name type="scientific">Streptomyces halobius</name>
    <dbReference type="NCBI Taxonomy" id="2879846"/>
    <lineage>
        <taxon>Bacteria</taxon>
        <taxon>Bacillati</taxon>
        <taxon>Actinomycetota</taxon>
        <taxon>Actinomycetes</taxon>
        <taxon>Kitasatosporales</taxon>
        <taxon>Streptomycetaceae</taxon>
        <taxon>Streptomyces</taxon>
    </lineage>
</organism>
<reference evidence="1" key="1">
    <citation type="submission" date="2021-10" db="EMBL/GenBank/DDBJ databases">
        <title>Streptomyces nigrumlapis sp.nov.,an antimicrobial producing actinobacterium isolated from Black Gobi rocks.</title>
        <authorList>
            <person name="Wen Y."/>
            <person name="Zhang W."/>
            <person name="Liu X.G."/>
        </authorList>
    </citation>
    <scope>NUCLEOTIDE SEQUENCE</scope>
    <source>
        <strain evidence="1">ST13-2-2</strain>
    </source>
</reference>
<dbReference type="RefSeq" id="WP_248864605.1">
    <property type="nucleotide sequence ID" value="NZ_CP086322.1"/>
</dbReference>
<evidence type="ECO:0000313" key="2">
    <source>
        <dbReference type="Proteomes" id="UP000830115"/>
    </source>
</evidence>
<name>A0ABY4M7H5_9ACTN</name>
<proteinExistence type="predicted"/>
<evidence type="ECO:0008006" key="3">
    <source>
        <dbReference type="Google" id="ProtNLM"/>
    </source>
</evidence>